<feature type="transmembrane region" description="Helical" evidence="1">
    <location>
        <begin position="40"/>
        <end position="56"/>
    </location>
</feature>
<dbReference type="OrthoDB" id="8776455at2"/>
<evidence type="ECO:0000313" key="4">
    <source>
        <dbReference type="Proteomes" id="UP000241421"/>
    </source>
</evidence>
<keyword evidence="1" id="KW-0812">Transmembrane</keyword>
<proteinExistence type="predicted"/>
<accession>A0A2U2HME7</accession>
<name>A0A2U2HME7_9BURK</name>
<sequence>MGTGSSYAWRRQLLWGLLLVGLGAAIFLHIIGYLHFWDLWHYWPLVLVVIGVNKMIGFPTARHFTSGLWTLFIGVWLFFTFEGLFGLTLKNSWPFVIIAYGIGMILEPFIKARFPENPESDHEN</sequence>
<dbReference type="Pfam" id="PF22570">
    <property type="entry name" value="LiaF-TM"/>
    <property type="match status" value="1"/>
</dbReference>
<protein>
    <recommendedName>
        <fullName evidence="2">LiaF transmembrane domain-containing protein</fullName>
    </recommendedName>
</protein>
<keyword evidence="1" id="KW-1133">Transmembrane helix</keyword>
<dbReference type="InterPro" id="IPR054331">
    <property type="entry name" value="LiaF_TM"/>
</dbReference>
<evidence type="ECO:0000256" key="1">
    <source>
        <dbReference type="SAM" id="Phobius"/>
    </source>
</evidence>
<dbReference type="EMBL" id="PXWF02000155">
    <property type="protein sequence ID" value="PWF48694.1"/>
    <property type="molecule type" value="Genomic_DNA"/>
</dbReference>
<evidence type="ECO:0000259" key="2">
    <source>
        <dbReference type="Pfam" id="PF22570"/>
    </source>
</evidence>
<keyword evidence="1" id="KW-0472">Membrane</keyword>
<gene>
    <name evidence="3" type="ORF">C7C56_010315</name>
</gene>
<feature type="transmembrane region" description="Helical" evidence="1">
    <location>
        <begin position="12"/>
        <end position="34"/>
    </location>
</feature>
<evidence type="ECO:0000313" key="3">
    <source>
        <dbReference type="EMBL" id="PWF48694.1"/>
    </source>
</evidence>
<reference evidence="3 4" key="1">
    <citation type="submission" date="2018-04" db="EMBL/GenBank/DDBJ databases">
        <title>Massilia violaceinigra sp. nov., a novel purple-pigmented bacterium isolated from Tianshan glacier, Xinjiang, China.</title>
        <authorList>
            <person name="Wang H."/>
        </authorList>
    </citation>
    <scope>NUCLEOTIDE SEQUENCE [LARGE SCALE GENOMIC DNA]</scope>
    <source>
        <strain evidence="3 4">B448-2</strain>
    </source>
</reference>
<comment type="caution">
    <text evidence="3">The sequence shown here is derived from an EMBL/GenBank/DDBJ whole genome shotgun (WGS) entry which is preliminary data.</text>
</comment>
<feature type="transmembrane region" description="Helical" evidence="1">
    <location>
        <begin position="68"/>
        <end position="87"/>
    </location>
</feature>
<feature type="transmembrane region" description="Helical" evidence="1">
    <location>
        <begin position="93"/>
        <end position="110"/>
    </location>
</feature>
<feature type="domain" description="LiaF transmembrane" evidence="2">
    <location>
        <begin position="14"/>
        <end position="108"/>
    </location>
</feature>
<dbReference type="Proteomes" id="UP000241421">
    <property type="component" value="Unassembled WGS sequence"/>
</dbReference>
<keyword evidence="4" id="KW-1185">Reference proteome</keyword>
<dbReference type="AlphaFoldDB" id="A0A2U2HME7"/>
<organism evidence="3 4">
    <name type="scientific">Massilia glaciei</name>
    <dbReference type="NCBI Taxonomy" id="1524097"/>
    <lineage>
        <taxon>Bacteria</taxon>
        <taxon>Pseudomonadati</taxon>
        <taxon>Pseudomonadota</taxon>
        <taxon>Betaproteobacteria</taxon>
        <taxon>Burkholderiales</taxon>
        <taxon>Oxalobacteraceae</taxon>
        <taxon>Telluria group</taxon>
        <taxon>Massilia</taxon>
    </lineage>
</organism>